<gene>
    <name evidence="2" type="ORF">COX60_00455</name>
</gene>
<feature type="compositionally biased region" description="Polar residues" evidence="1">
    <location>
        <begin position="34"/>
        <end position="52"/>
    </location>
</feature>
<feature type="region of interest" description="Disordered" evidence="1">
    <location>
        <begin position="31"/>
        <end position="54"/>
    </location>
</feature>
<dbReference type="Proteomes" id="UP000230137">
    <property type="component" value="Unassembled WGS sequence"/>
</dbReference>
<accession>A0A2M7W4W1</accession>
<protein>
    <submittedName>
        <fullName evidence="2">Uncharacterized protein</fullName>
    </submittedName>
</protein>
<organism evidence="2 3">
    <name type="scientific">Candidatus Berkelbacteria bacterium CG_4_10_14_0_2_um_filter_35_9_33_12</name>
    <dbReference type="NCBI Taxonomy" id="1974499"/>
    <lineage>
        <taxon>Bacteria</taxon>
        <taxon>Candidatus Berkelbacteria</taxon>
    </lineage>
</organism>
<comment type="caution">
    <text evidence="2">The sequence shown here is derived from an EMBL/GenBank/DDBJ whole genome shotgun (WGS) entry which is preliminary data.</text>
</comment>
<name>A0A2M7W4W1_9BACT</name>
<reference evidence="3" key="1">
    <citation type="submission" date="2017-09" db="EMBL/GenBank/DDBJ databases">
        <title>Depth-based differentiation of microbial function through sediment-hosted aquifers and enrichment of novel symbionts in the deep terrestrial subsurface.</title>
        <authorList>
            <person name="Probst A.J."/>
            <person name="Ladd B."/>
            <person name="Jarett J.K."/>
            <person name="Geller-Mcgrath D.E."/>
            <person name="Sieber C.M.K."/>
            <person name="Emerson J.B."/>
            <person name="Anantharaman K."/>
            <person name="Thomas B.C."/>
            <person name="Malmstrom R."/>
            <person name="Stieglmeier M."/>
            <person name="Klingl A."/>
            <person name="Woyke T."/>
            <person name="Ryan C.M."/>
            <person name="Banfield J.F."/>
        </authorList>
    </citation>
    <scope>NUCLEOTIDE SEQUENCE [LARGE SCALE GENOMIC DNA]</scope>
</reference>
<evidence type="ECO:0000313" key="3">
    <source>
        <dbReference type="Proteomes" id="UP000230137"/>
    </source>
</evidence>
<proteinExistence type="predicted"/>
<sequence length="90" mass="10340">IDSEINPDIDEVNKPENRYVKENVLPKAEDNLGLSENFTNQKKLTDTNNTDVNEAIKPPVDLEKAGKMVFGKRETENFKDLAERFNQIVY</sequence>
<evidence type="ECO:0000256" key="1">
    <source>
        <dbReference type="SAM" id="MobiDB-lite"/>
    </source>
</evidence>
<dbReference type="AlphaFoldDB" id="A0A2M7W4W1"/>
<feature type="non-terminal residue" evidence="2">
    <location>
        <position position="1"/>
    </location>
</feature>
<dbReference type="EMBL" id="PFQF01000008">
    <property type="protein sequence ID" value="PJA20889.1"/>
    <property type="molecule type" value="Genomic_DNA"/>
</dbReference>
<evidence type="ECO:0000313" key="2">
    <source>
        <dbReference type="EMBL" id="PJA20889.1"/>
    </source>
</evidence>